<organism evidence="2 3">
    <name type="scientific">Gluconacetobacter sacchari</name>
    <dbReference type="NCBI Taxonomy" id="92759"/>
    <lineage>
        <taxon>Bacteria</taxon>
        <taxon>Pseudomonadati</taxon>
        <taxon>Pseudomonadota</taxon>
        <taxon>Alphaproteobacteria</taxon>
        <taxon>Acetobacterales</taxon>
        <taxon>Acetobacteraceae</taxon>
        <taxon>Gluconacetobacter</taxon>
    </lineage>
</organism>
<dbReference type="Proteomes" id="UP000589085">
    <property type="component" value="Unassembled WGS sequence"/>
</dbReference>
<evidence type="ECO:0000313" key="3">
    <source>
        <dbReference type="Proteomes" id="UP000589085"/>
    </source>
</evidence>
<keyword evidence="1" id="KW-0732">Signal</keyword>
<name>A0A7W4I9U6_9PROT</name>
<accession>A0A7W4I9U6</accession>
<feature type="chain" id="PRO_5030759666" description="Lipoprotein" evidence="1">
    <location>
        <begin position="28"/>
        <end position="85"/>
    </location>
</feature>
<evidence type="ECO:0000256" key="1">
    <source>
        <dbReference type="SAM" id="SignalP"/>
    </source>
</evidence>
<evidence type="ECO:0000313" key="2">
    <source>
        <dbReference type="EMBL" id="MBB2158928.1"/>
    </source>
</evidence>
<sequence length="85" mass="8674">MATYRIARRFVATGRAILLLSGLAVVAAGCQGVPQAYQPPPGTPIAGYGYLCKAGVYSCHLPTQVPLGATCSCPGLGAPSYGLVY</sequence>
<dbReference type="EMBL" id="JABEQJ010000002">
    <property type="protein sequence ID" value="MBB2158928.1"/>
    <property type="molecule type" value="Genomic_DNA"/>
</dbReference>
<gene>
    <name evidence="2" type="ORF">HLH48_01845</name>
</gene>
<dbReference type="PROSITE" id="PS51257">
    <property type="entry name" value="PROKAR_LIPOPROTEIN"/>
    <property type="match status" value="1"/>
</dbReference>
<dbReference type="AlphaFoldDB" id="A0A7W4I9U6"/>
<comment type="caution">
    <text evidence="2">The sequence shown here is derived from an EMBL/GenBank/DDBJ whole genome shotgun (WGS) entry which is preliminary data.</text>
</comment>
<evidence type="ECO:0008006" key="4">
    <source>
        <dbReference type="Google" id="ProtNLM"/>
    </source>
</evidence>
<dbReference type="RefSeq" id="WP_182996060.1">
    <property type="nucleotide sequence ID" value="NZ_JABEQJ010000002.1"/>
</dbReference>
<protein>
    <recommendedName>
        <fullName evidence="4">Lipoprotein</fullName>
    </recommendedName>
</protein>
<feature type="signal peptide" evidence="1">
    <location>
        <begin position="1"/>
        <end position="27"/>
    </location>
</feature>
<proteinExistence type="predicted"/>
<reference evidence="2 3" key="1">
    <citation type="submission" date="2020-04" db="EMBL/GenBank/DDBJ databases">
        <title>Description of novel Gluconacetobacter.</title>
        <authorList>
            <person name="Sombolestani A."/>
        </authorList>
    </citation>
    <scope>NUCLEOTIDE SEQUENCE [LARGE SCALE GENOMIC DNA]</scope>
    <source>
        <strain evidence="2 3">LMG 19747</strain>
    </source>
</reference>